<gene>
    <name evidence="2" type="ORF">SAMN04487954_104140</name>
</gene>
<dbReference type="RefSeq" id="WP_089684332.1">
    <property type="nucleotide sequence ID" value="NZ_FNES01000004.1"/>
</dbReference>
<dbReference type="Proteomes" id="UP000198525">
    <property type="component" value="Unassembled WGS sequence"/>
</dbReference>
<proteinExistence type="predicted"/>
<evidence type="ECO:0008006" key="4">
    <source>
        <dbReference type="Google" id="ProtNLM"/>
    </source>
</evidence>
<evidence type="ECO:0000256" key="1">
    <source>
        <dbReference type="SAM" id="SignalP"/>
    </source>
</evidence>
<organism evidence="2 3">
    <name type="scientific">Billgrantia gudaonensis</name>
    <dbReference type="NCBI Taxonomy" id="376427"/>
    <lineage>
        <taxon>Bacteria</taxon>
        <taxon>Pseudomonadati</taxon>
        <taxon>Pseudomonadota</taxon>
        <taxon>Gammaproteobacteria</taxon>
        <taxon>Oceanospirillales</taxon>
        <taxon>Halomonadaceae</taxon>
        <taxon>Billgrantia</taxon>
    </lineage>
</organism>
<evidence type="ECO:0000313" key="3">
    <source>
        <dbReference type="Proteomes" id="UP000198525"/>
    </source>
</evidence>
<feature type="chain" id="PRO_5011512398" description="Lipoprotein" evidence="1">
    <location>
        <begin position="23"/>
        <end position="264"/>
    </location>
</feature>
<dbReference type="PROSITE" id="PS51257">
    <property type="entry name" value="PROKAR_LIPOPROTEIN"/>
    <property type="match status" value="1"/>
</dbReference>
<feature type="signal peptide" evidence="1">
    <location>
        <begin position="1"/>
        <end position="22"/>
    </location>
</feature>
<accession>A0A1G8SZQ3</accession>
<name>A0A1G8SZQ3_9GAMM</name>
<dbReference type="AlphaFoldDB" id="A0A1G8SZQ3"/>
<evidence type="ECO:0000313" key="2">
    <source>
        <dbReference type="EMBL" id="SDJ34275.1"/>
    </source>
</evidence>
<dbReference type="EMBL" id="FNES01000004">
    <property type="protein sequence ID" value="SDJ34275.1"/>
    <property type="molecule type" value="Genomic_DNA"/>
</dbReference>
<sequence>MLSRTKLAGISASCLLLSGCSATMMGTNLVPERNEFAALDHAPTVTYQLPNAIEDIERLGLESIERLQGSQSNRRALGIKVEDAPEADQLTVTAYEQNISSAGMRLSRSINEYRVAYQIEGETVTLTPTESRTHQDGLVLPIPVPEFSPQDVATFLSTIKGTLQVTAESPFPAEAINANFRRLMDREAYGRFRSNGDERTFRNVYFTEVEGADVRLKVDVYPYRDGTQADIEATYYTKGDGTAPIVIEEIEERISDAVSDVVNA</sequence>
<reference evidence="2 3" key="1">
    <citation type="submission" date="2016-10" db="EMBL/GenBank/DDBJ databases">
        <authorList>
            <person name="de Groot N.N."/>
        </authorList>
    </citation>
    <scope>NUCLEOTIDE SEQUENCE [LARGE SCALE GENOMIC DNA]</scope>
    <source>
        <strain evidence="2 3">CGMCC 1.6133</strain>
    </source>
</reference>
<keyword evidence="1" id="KW-0732">Signal</keyword>
<protein>
    <recommendedName>
        <fullName evidence="4">Lipoprotein</fullName>
    </recommendedName>
</protein>
<keyword evidence="3" id="KW-1185">Reference proteome</keyword>